<dbReference type="Gene3D" id="3.10.129.10">
    <property type="entry name" value="Hotdog Thioesterase"/>
    <property type="match status" value="1"/>
</dbReference>
<name>A0A644VAY0_9ZZZZ</name>
<keyword evidence="1" id="KW-0378">Hydrolase</keyword>
<accession>A0A644VAY0</accession>
<dbReference type="AlphaFoldDB" id="A0A644VAY0"/>
<dbReference type="SUPFAM" id="SSF54637">
    <property type="entry name" value="Thioesterase/thiol ester dehydrase-isomerase"/>
    <property type="match status" value="1"/>
</dbReference>
<dbReference type="InterPro" id="IPR029069">
    <property type="entry name" value="HotDog_dom_sf"/>
</dbReference>
<dbReference type="InterPro" id="IPR006683">
    <property type="entry name" value="Thioestr_dom"/>
</dbReference>
<dbReference type="InterPro" id="IPR052723">
    <property type="entry name" value="Acyl-CoA_thioesterase_PaaI"/>
</dbReference>
<evidence type="ECO:0000259" key="2">
    <source>
        <dbReference type="Pfam" id="PF03061"/>
    </source>
</evidence>
<dbReference type="PANTHER" id="PTHR42856">
    <property type="entry name" value="ACYL-COENZYME A THIOESTERASE PAAI"/>
    <property type="match status" value="1"/>
</dbReference>
<gene>
    <name evidence="3" type="ORF">SDC9_34501</name>
</gene>
<organism evidence="3">
    <name type="scientific">bioreactor metagenome</name>
    <dbReference type="NCBI Taxonomy" id="1076179"/>
    <lineage>
        <taxon>unclassified sequences</taxon>
        <taxon>metagenomes</taxon>
        <taxon>ecological metagenomes</taxon>
    </lineage>
</organism>
<dbReference type="GO" id="GO:0016289">
    <property type="term" value="F:acyl-CoA hydrolase activity"/>
    <property type="evidence" value="ECO:0007669"/>
    <property type="project" value="TreeGrafter"/>
</dbReference>
<proteinExistence type="predicted"/>
<dbReference type="NCBIfam" id="TIGR00369">
    <property type="entry name" value="unchar_dom_1"/>
    <property type="match status" value="1"/>
</dbReference>
<dbReference type="InterPro" id="IPR003736">
    <property type="entry name" value="PAAI_dom"/>
</dbReference>
<dbReference type="CDD" id="cd03443">
    <property type="entry name" value="PaaI_thioesterase"/>
    <property type="match status" value="1"/>
</dbReference>
<sequence length="142" mass="15325">MIDVLSYIREVYAHNAFVQLNEQKIDSVACGEAQLSMTISADKHTNLYGAVHGGALEALADTALGVVCATVGVRVVTVSFAMSFIKNVHAGECLFAKAKLVHHGRTTMVVKVTLFNESGEDLAEILGTMLNIGTFDEIPKKW</sequence>
<evidence type="ECO:0000313" key="3">
    <source>
        <dbReference type="EMBL" id="MPL88478.1"/>
    </source>
</evidence>
<evidence type="ECO:0000256" key="1">
    <source>
        <dbReference type="ARBA" id="ARBA00022801"/>
    </source>
</evidence>
<dbReference type="PANTHER" id="PTHR42856:SF1">
    <property type="entry name" value="ACYL-COENZYME A THIOESTERASE PAAI"/>
    <property type="match status" value="1"/>
</dbReference>
<comment type="caution">
    <text evidence="3">The sequence shown here is derived from an EMBL/GenBank/DDBJ whole genome shotgun (WGS) entry which is preliminary data.</text>
</comment>
<dbReference type="EMBL" id="VSSQ01000258">
    <property type="protein sequence ID" value="MPL88478.1"/>
    <property type="molecule type" value="Genomic_DNA"/>
</dbReference>
<feature type="domain" description="Thioesterase" evidence="2">
    <location>
        <begin position="48"/>
        <end position="121"/>
    </location>
</feature>
<dbReference type="Pfam" id="PF03061">
    <property type="entry name" value="4HBT"/>
    <property type="match status" value="1"/>
</dbReference>
<reference evidence="3" key="1">
    <citation type="submission" date="2019-08" db="EMBL/GenBank/DDBJ databases">
        <authorList>
            <person name="Kucharzyk K."/>
            <person name="Murdoch R.W."/>
            <person name="Higgins S."/>
            <person name="Loffler F."/>
        </authorList>
    </citation>
    <scope>NUCLEOTIDE SEQUENCE</scope>
</reference>
<protein>
    <recommendedName>
        <fullName evidence="2">Thioesterase domain-containing protein</fullName>
    </recommendedName>
</protein>